<dbReference type="InterPro" id="IPR001736">
    <property type="entry name" value="PLipase_D/transphosphatidylase"/>
</dbReference>
<feature type="transmembrane region" description="Helical" evidence="13">
    <location>
        <begin position="6"/>
        <end position="28"/>
    </location>
</feature>
<dbReference type="InterPro" id="IPR022924">
    <property type="entry name" value="Cardiolipin_synthase"/>
</dbReference>
<evidence type="ECO:0000313" key="17">
    <source>
        <dbReference type="Proteomes" id="UP000483018"/>
    </source>
</evidence>
<evidence type="ECO:0000256" key="3">
    <source>
        <dbReference type="ARBA" id="ARBA00022516"/>
    </source>
</evidence>
<dbReference type="AlphaFoldDB" id="A0A7C8HFE8"/>
<keyword evidence="2 13" id="KW-1003">Cell membrane</keyword>
<dbReference type="PANTHER" id="PTHR21248:SF22">
    <property type="entry name" value="PHOSPHOLIPASE D"/>
    <property type="match status" value="1"/>
</dbReference>
<dbReference type="PROSITE" id="PS50035">
    <property type="entry name" value="PLD"/>
    <property type="match status" value="2"/>
</dbReference>
<evidence type="ECO:0000256" key="2">
    <source>
        <dbReference type="ARBA" id="ARBA00022475"/>
    </source>
</evidence>
<reference evidence="16 17" key="1">
    <citation type="submission" date="2019-12" db="EMBL/GenBank/DDBJ databases">
        <title>Defluviitalea raffinosedens, isolated from a biogas fermenter, genome sequencing and characterization.</title>
        <authorList>
            <person name="Rettenmaier R."/>
            <person name="Schneider M."/>
            <person name="Neuhaus K."/>
            <person name="Liebl W."/>
            <person name="Zverlov V."/>
        </authorList>
    </citation>
    <scope>NUCLEOTIDE SEQUENCE [LARGE SCALE GENOMIC DNA]</scope>
    <source>
        <strain evidence="16 17">249c-K6</strain>
    </source>
</reference>
<evidence type="ECO:0000256" key="5">
    <source>
        <dbReference type="ARBA" id="ARBA00022692"/>
    </source>
</evidence>
<feature type="domain" description="PLD phosphodiesterase" evidence="15">
    <location>
        <begin position="396"/>
        <end position="423"/>
    </location>
</feature>
<keyword evidence="5 13" id="KW-0812">Transmembrane</keyword>
<evidence type="ECO:0000256" key="9">
    <source>
        <dbReference type="ARBA" id="ARBA00023136"/>
    </source>
</evidence>
<dbReference type="EMBL" id="WSLF01000003">
    <property type="protein sequence ID" value="KAE9635659.1"/>
    <property type="molecule type" value="Genomic_DNA"/>
</dbReference>
<protein>
    <recommendedName>
        <fullName evidence="13 14">Cardiolipin synthase</fullName>
        <shortName evidence="13">CL synthase</shortName>
        <ecNumber evidence="13 14">2.7.8.-</ecNumber>
    </recommendedName>
</protein>
<dbReference type="GO" id="GO:0032049">
    <property type="term" value="P:cardiolipin biosynthetic process"/>
    <property type="evidence" value="ECO:0007669"/>
    <property type="project" value="UniProtKB-UniRule"/>
</dbReference>
<keyword evidence="8 13" id="KW-0443">Lipid metabolism</keyword>
<name>A0A7C8HFE8_9FIRM</name>
<evidence type="ECO:0000256" key="12">
    <source>
        <dbReference type="ARBA" id="ARBA00057569"/>
    </source>
</evidence>
<dbReference type="SUPFAM" id="SSF56024">
    <property type="entry name" value="Phospholipase D/nuclease"/>
    <property type="match status" value="2"/>
</dbReference>
<evidence type="ECO:0000259" key="15">
    <source>
        <dbReference type="PROSITE" id="PS50035"/>
    </source>
</evidence>
<keyword evidence="3 13" id="KW-0444">Lipid biosynthesis</keyword>
<comment type="subcellular location">
    <subcellularLocation>
        <location evidence="1 13">Cell membrane</location>
        <topology evidence="1 13">Multi-pass membrane protein</topology>
    </subcellularLocation>
</comment>
<dbReference type="EC" id="2.7.8.-" evidence="13 14"/>
<feature type="active site" evidence="13">
    <location>
        <position position="224"/>
    </location>
</feature>
<keyword evidence="11 13" id="KW-1208">Phospholipid metabolism</keyword>
<feature type="transmembrane region" description="Helical" evidence="13">
    <location>
        <begin position="37"/>
        <end position="57"/>
    </location>
</feature>
<comment type="catalytic activity">
    <reaction evidence="13">
        <text>2 a 1,2-diacyl-sn-glycero-3-phospho-(1'-sn-glycerol) = a cardiolipin + glycerol</text>
        <dbReference type="Rhea" id="RHEA:31451"/>
        <dbReference type="ChEBI" id="CHEBI:17754"/>
        <dbReference type="ChEBI" id="CHEBI:62237"/>
        <dbReference type="ChEBI" id="CHEBI:64716"/>
    </reaction>
</comment>
<dbReference type="SMART" id="SM00155">
    <property type="entry name" value="PLDc"/>
    <property type="match status" value="2"/>
</dbReference>
<dbReference type="FunFam" id="3.30.870.10:FF:000021">
    <property type="entry name" value="Cardiolipin synthase"/>
    <property type="match status" value="1"/>
</dbReference>
<feature type="active site" evidence="13">
    <location>
        <position position="408"/>
    </location>
</feature>
<dbReference type="InterPro" id="IPR030874">
    <property type="entry name" value="Cardiolipin_synth_Firmi"/>
</dbReference>
<dbReference type="CDD" id="cd09112">
    <property type="entry name" value="PLDc_CLS_2"/>
    <property type="match status" value="1"/>
</dbReference>
<accession>A0A7C8HFE8</accession>
<feature type="active site" evidence="13">
    <location>
        <position position="401"/>
    </location>
</feature>
<evidence type="ECO:0000256" key="8">
    <source>
        <dbReference type="ARBA" id="ARBA00023098"/>
    </source>
</evidence>
<feature type="domain" description="PLD phosphodiesterase" evidence="15">
    <location>
        <begin position="219"/>
        <end position="246"/>
    </location>
</feature>
<dbReference type="Pfam" id="PF13091">
    <property type="entry name" value="PLDc_2"/>
    <property type="match status" value="2"/>
</dbReference>
<feature type="active site" evidence="13">
    <location>
        <position position="231"/>
    </location>
</feature>
<keyword evidence="6" id="KW-0677">Repeat</keyword>
<keyword evidence="10 13" id="KW-0594">Phospholipid biosynthesis</keyword>
<dbReference type="PANTHER" id="PTHR21248">
    <property type="entry name" value="CARDIOLIPIN SYNTHASE"/>
    <property type="match status" value="1"/>
</dbReference>
<dbReference type="FunFam" id="3.30.870.10:FF:000014">
    <property type="entry name" value="Cardiolipin synthase"/>
    <property type="match status" value="1"/>
</dbReference>
<dbReference type="InterPro" id="IPR027379">
    <property type="entry name" value="CLS_N"/>
</dbReference>
<dbReference type="InterPro" id="IPR025202">
    <property type="entry name" value="PLD-like_dom"/>
</dbReference>
<dbReference type="Proteomes" id="UP000483018">
    <property type="component" value="Unassembled WGS sequence"/>
</dbReference>
<evidence type="ECO:0000256" key="1">
    <source>
        <dbReference type="ARBA" id="ARBA00004651"/>
    </source>
</evidence>
<evidence type="ECO:0000256" key="11">
    <source>
        <dbReference type="ARBA" id="ARBA00023264"/>
    </source>
</evidence>
<dbReference type="GO" id="GO:0008808">
    <property type="term" value="F:cardiolipin synthase activity"/>
    <property type="evidence" value="ECO:0007669"/>
    <property type="project" value="UniProtKB-UniRule"/>
</dbReference>
<keyword evidence="7 13" id="KW-1133">Transmembrane helix</keyword>
<keyword evidence="9 13" id="KW-0472">Membrane</keyword>
<comment type="caution">
    <text evidence="16">The sequence shown here is derived from an EMBL/GenBank/DDBJ whole genome shotgun (WGS) entry which is preliminary data.</text>
</comment>
<keyword evidence="17" id="KW-1185">Reference proteome</keyword>
<keyword evidence="4 13" id="KW-0808">Transferase</keyword>
<evidence type="ECO:0000313" key="16">
    <source>
        <dbReference type="EMBL" id="KAE9635659.1"/>
    </source>
</evidence>
<evidence type="ECO:0000256" key="10">
    <source>
        <dbReference type="ARBA" id="ARBA00023209"/>
    </source>
</evidence>
<dbReference type="RefSeq" id="WP_158739905.1">
    <property type="nucleotide sequence ID" value="NZ_JAFBEP010000001.1"/>
</dbReference>
<evidence type="ECO:0000256" key="4">
    <source>
        <dbReference type="ARBA" id="ARBA00022679"/>
    </source>
</evidence>
<dbReference type="Pfam" id="PF13396">
    <property type="entry name" value="PLDc_N"/>
    <property type="match status" value="1"/>
</dbReference>
<evidence type="ECO:0000256" key="7">
    <source>
        <dbReference type="ARBA" id="ARBA00022989"/>
    </source>
</evidence>
<dbReference type="Gene3D" id="3.30.870.10">
    <property type="entry name" value="Endonuclease Chain A"/>
    <property type="match status" value="2"/>
</dbReference>
<comment type="function">
    <text evidence="12 13">Catalyzes the reversible phosphatidyl group transfer from one phosphatidylglycerol molecule to another to form cardiolipin (CL) (diphosphatidylglycerol) and glycerol.</text>
</comment>
<gene>
    <name evidence="16" type="primary">cls</name>
    <name evidence="16" type="ORF">GND95_05815</name>
</gene>
<proteinExistence type="inferred from homology"/>
<feature type="active site" evidence="13">
    <location>
        <position position="403"/>
    </location>
</feature>
<feature type="active site" evidence="13">
    <location>
        <position position="226"/>
    </location>
</feature>
<sequence>MTIENTILWIINHILFINFILAILIVFFERRNPSSTWAWLMILFFVPILGFLLYLFIGQDLRKKKLFELKEEEDQIHRMVHRQEKVLHQKEIAYDYPNIQKCKDIIHLHLVGHNALYSQDNIVDIYYNGYDKFEKMIEDIEAAKDFIHIEYYIIRNDSLGKRVVELLAKKAREGVEVKLLYDGMGCIWLPKDFFKPLLEAGGEISCFLPPFLPYINLRVNYRNHRKICIIDGQKAYVGGINIGTEYLGLSKKMGFWRDTHLRIQGTAVDSLELRFLQDWRFCTKTPQIIESKYFPPKNVDGNTGIQIVSSGPDSKWSSIRNGFLKMISLSKERIYIHTPYLIPDDSLLEALKIAALSGVDVRIIIPNKPDHMFVYWASLSYVGELLQAGVKCYTYEKGFIHSKMILVDDLVSTVGTANFDIRSFKLNFEVNAFIYDEEVNTRLYEQFLRDLEDSEEITYEIYKKRGFRIKFKESVSRLLSPML</sequence>
<dbReference type="GO" id="GO:0005886">
    <property type="term" value="C:plasma membrane"/>
    <property type="evidence" value="ECO:0007669"/>
    <property type="project" value="UniProtKB-SubCell"/>
</dbReference>
<dbReference type="HAMAP" id="MF_01916">
    <property type="entry name" value="Cardiolipin_synth_Cls"/>
    <property type="match status" value="1"/>
</dbReference>
<dbReference type="CDD" id="cd09110">
    <property type="entry name" value="PLDc_CLS_1"/>
    <property type="match status" value="1"/>
</dbReference>
<dbReference type="NCBIfam" id="TIGR04265">
    <property type="entry name" value="bac_cardiolipin"/>
    <property type="match status" value="1"/>
</dbReference>
<organism evidence="16 17">
    <name type="scientific">Defluviitalea raffinosedens</name>
    <dbReference type="NCBI Taxonomy" id="1450156"/>
    <lineage>
        <taxon>Bacteria</taxon>
        <taxon>Bacillati</taxon>
        <taxon>Bacillota</taxon>
        <taxon>Clostridia</taxon>
        <taxon>Lachnospirales</taxon>
        <taxon>Defluviitaleaceae</taxon>
        <taxon>Defluviitalea</taxon>
    </lineage>
</organism>
<dbReference type="OrthoDB" id="9762009at2"/>
<evidence type="ECO:0000256" key="6">
    <source>
        <dbReference type="ARBA" id="ARBA00022737"/>
    </source>
</evidence>
<evidence type="ECO:0000256" key="14">
    <source>
        <dbReference type="NCBIfam" id="TIGR04265"/>
    </source>
</evidence>
<evidence type="ECO:0000256" key="13">
    <source>
        <dbReference type="HAMAP-Rule" id="MF_01916"/>
    </source>
</evidence>
<comment type="similarity">
    <text evidence="13">Belongs to the phospholipase D family. Cardiolipin synthase subfamily.</text>
</comment>